<sequence>MADHSAERIMADQSTERIMADQSTERGLDHEEAPLLDRSHSALLRDLAELCKTYGDTPSFDMQETFPFKIGKYEYDGTTLYFKNITIVQGGVGGTVSDEVREQLRVLKRHPEVSTLVRQLGSHGDRPAYISDISFSKPSFAFGKDRSPLPTLVGQVNYSHRFTREQLEAKYQAHLFQSDGKIRTVMYIDLYYAGTGQKMLQTAQDLDRSTISV</sequence>
<feature type="region of interest" description="Disordered" evidence="1">
    <location>
        <begin position="1"/>
        <end position="30"/>
    </location>
</feature>
<name>A0AAJ0HVY0_9PEZI</name>
<dbReference type="Proteomes" id="UP001275084">
    <property type="component" value="Unassembled WGS sequence"/>
</dbReference>
<evidence type="ECO:0000313" key="2">
    <source>
        <dbReference type="EMBL" id="KAK3363803.1"/>
    </source>
</evidence>
<comment type="caution">
    <text evidence="2">The sequence shown here is derived from an EMBL/GenBank/DDBJ whole genome shotgun (WGS) entry which is preliminary data.</text>
</comment>
<reference evidence="2" key="1">
    <citation type="journal article" date="2023" name="Mol. Phylogenet. Evol.">
        <title>Genome-scale phylogeny and comparative genomics of the fungal order Sordariales.</title>
        <authorList>
            <person name="Hensen N."/>
            <person name="Bonometti L."/>
            <person name="Westerberg I."/>
            <person name="Brannstrom I.O."/>
            <person name="Guillou S."/>
            <person name="Cros-Aarteil S."/>
            <person name="Calhoun S."/>
            <person name="Haridas S."/>
            <person name="Kuo A."/>
            <person name="Mondo S."/>
            <person name="Pangilinan J."/>
            <person name="Riley R."/>
            <person name="LaButti K."/>
            <person name="Andreopoulos B."/>
            <person name="Lipzen A."/>
            <person name="Chen C."/>
            <person name="Yan M."/>
            <person name="Daum C."/>
            <person name="Ng V."/>
            <person name="Clum A."/>
            <person name="Steindorff A."/>
            <person name="Ohm R.A."/>
            <person name="Martin F."/>
            <person name="Silar P."/>
            <person name="Natvig D.O."/>
            <person name="Lalanne C."/>
            <person name="Gautier V."/>
            <person name="Ament-Velasquez S.L."/>
            <person name="Kruys A."/>
            <person name="Hutchinson M.I."/>
            <person name="Powell A.J."/>
            <person name="Barry K."/>
            <person name="Miller A.N."/>
            <person name="Grigoriev I.V."/>
            <person name="Debuchy R."/>
            <person name="Gladieux P."/>
            <person name="Hiltunen Thoren M."/>
            <person name="Johannesson H."/>
        </authorList>
    </citation>
    <scope>NUCLEOTIDE SEQUENCE</scope>
    <source>
        <strain evidence="2">CBS 955.72</strain>
    </source>
</reference>
<reference evidence="2" key="2">
    <citation type="submission" date="2023-06" db="EMBL/GenBank/DDBJ databases">
        <authorList>
            <consortium name="Lawrence Berkeley National Laboratory"/>
            <person name="Haridas S."/>
            <person name="Hensen N."/>
            <person name="Bonometti L."/>
            <person name="Westerberg I."/>
            <person name="Brannstrom I.O."/>
            <person name="Guillou S."/>
            <person name="Cros-Aarteil S."/>
            <person name="Calhoun S."/>
            <person name="Kuo A."/>
            <person name="Mondo S."/>
            <person name="Pangilinan J."/>
            <person name="Riley R."/>
            <person name="Labutti K."/>
            <person name="Andreopoulos B."/>
            <person name="Lipzen A."/>
            <person name="Chen C."/>
            <person name="Yanf M."/>
            <person name="Daum C."/>
            <person name="Ng V."/>
            <person name="Clum A."/>
            <person name="Steindorff A."/>
            <person name="Ohm R."/>
            <person name="Martin F."/>
            <person name="Silar P."/>
            <person name="Natvig D."/>
            <person name="Lalanne C."/>
            <person name="Gautier V."/>
            <person name="Ament-Velasquez S.L."/>
            <person name="Kruys A."/>
            <person name="Hutchinson M.I."/>
            <person name="Powell A.J."/>
            <person name="Barry K."/>
            <person name="Miller A.N."/>
            <person name="Grigoriev I.V."/>
            <person name="Debuchy R."/>
            <person name="Gladieux P."/>
            <person name="Thoren M.H."/>
            <person name="Johannesson H."/>
        </authorList>
    </citation>
    <scope>NUCLEOTIDE SEQUENCE</scope>
    <source>
        <strain evidence="2">CBS 955.72</strain>
    </source>
</reference>
<accession>A0AAJ0HVY0</accession>
<dbReference type="EMBL" id="JAUIQD010000001">
    <property type="protein sequence ID" value="KAK3363803.1"/>
    <property type="molecule type" value="Genomic_DNA"/>
</dbReference>
<keyword evidence="3" id="KW-1185">Reference proteome</keyword>
<proteinExistence type="predicted"/>
<protein>
    <submittedName>
        <fullName evidence="2">Uncharacterized protein</fullName>
    </submittedName>
</protein>
<evidence type="ECO:0000313" key="3">
    <source>
        <dbReference type="Proteomes" id="UP001275084"/>
    </source>
</evidence>
<evidence type="ECO:0000256" key="1">
    <source>
        <dbReference type="SAM" id="MobiDB-lite"/>
    </source>
</evidence>
<gene>
    <name evidence="2" type="ORF">B0T25DRAFT_597222</name>
</gene>
<dbReference type="AlphaFoldDB" id="A0AAJ0HVY0"/>
<organism evidence="2 3">
    <name type="scientific">Lasiosphaeria hispida</name>
    <dbReference type="NCBI Taxonomy" id="260671"/>
    <lineage>
        <taxon>Eukaryota</taxon>
        <taxon>Fungi</taxon>
        <taxon>Dikarya</taxon>
        <taxon>Ascomycota</taxon>
        <taxon>Pezizomycotina</taxon>
        <taxon>Sordariomycetes</taxon>
        <taxon>Sordariomycetidae</taxon>
        <taxon>Sordariales</taxon>
        <taxon>Lasiosphaeriaceae</taxon>
        <taxon>Lasiosphaeria</taxon>
    </lineage>
</organism>